<keyword evidence="1" id="KW-0472">Membrane</keyword>
<reference evidence="2 3" key="1">
    <citation type="submission" date="2019-03" db="EMBL/GenBank/DDBJ databases">
        <title>Genome sequence of Thiobacillaceae bacterium LSR1, a sulfur-oxidizing bacterium isolated from freshwater sediment.</title>
        <authorList>
            <person name="Li S."/>
        </authorList>
    </citation>
    <scope>NUCLEOTIDE SEQUENCE [LARGE SCALE GENOMIC DNA]</scope>
    <source>
        <strain evidence="2 3">LSR1</strain>
    </source>
</reference>
<comment type="caution">
    <text evidence="2">The sequence shown here is derived from an EMBL/GenBank/DDBJ whole genome shotgun (WGS) entry which is preliminary data.</text>
</comment>
<name>A0A4R1BF64_9PROT</name>
<dbReference type="OrthoDB" id="9155025at2"/>
<evidence type="ECO:0000313" key="3">
    <source>
        <dbReference type="Proteomes" id="UP000295443"/>
    </source>
</evidence>
<accession>A0A4R1BF64</accession>
<evidence type="ECO:0000313" key="2">
    <source>
        <dbReference type="EMBL" id="TCJ15826.1"/>
    </source>
</evidence>
<organism evidence="2 3">
    <name type="scientific">Parasulfuritortus cantonensis</name>
    <dbReference type="NCBI Taxonomy" id="2528202"/>
    <lineage>
        <taxon>Bacteria</taxon>
        <taxon>Pseudomonadati</taxon>
        <taxon>Pseudomonadota</taxon>
        <taxon>Betaproteobacteria</taxon>
        <taxon>Nitrosomonadales</taxon>
        <taxon>Thiobacillaceae</taxon>
        <taxon>Parasulfuritortus</taxon>
    </lineage>
</organism>
<gene>
    <name evidence="2" type="ORF">EZJ19_06175</name>
</gene>
<dbReference type="AlphaFoldDB" id="A0A4R1BF64"/>
<keyword evidence="1" id="KW-1133">Transmembrane helix</keyword>
<dbReference type="EMBL" id="SJZB01000022">
    <property type="protein sequence ID" value="TCJ15826.1"/>
    <property type="molecule type" value="Genomic_DNA"/>
</dbReference>
<evidence type="ECO:0000256" key="1">
    <source>
        <dbReference type="SAM" id="Phobius"/>
    </source>
</evidence>
<keyword evidence="1" id="KW-0812">Transmembrane</keyword>
<dbReference type="Proteomes" id="UP000295443">
    <property type="component" value="Unassembled WGS sequence"/>
</dbReference>
<sequence length="62" mass="6690">MATYLVTIGLILILMLAWVVVQQFYKLFARRHPELGPFRSDNGGCGCCGGGDSCDSGSCHSH</sequence>
<feature type="transmembrane region" description="Helical" evidence="1">
    <location>
        <begin position="6"/>
        <end position="25"/>
    </location>
</feature>
<proteinExistence type="predicted"/>
<protein>
    <submittedName>
        <fullName evidence="2">Uncharacterized protein</fullName>
    </submittedName>
</protein>
<keyword evidence="3" id="KW-1185">Reference proteome</keyword>